<dbReference type="InterPro" id="IPR036305">
    <property type="entry name" value="RGS_sf"/>
</dbReference>
<dbReference type="PANTHER" id="PTHR45872:SF3">
    <property type="entry name" value="RHO GUANINE NUCLEOTIDE EXCHANGE FACTOR 12"/>
    <property type="match status" value="1"/>
</dbReference>
<dbReference type="FunFam" id="1.20.900.10:FF:000006">
    <property type="entry name" value="Rho guanine nucleotide exchange factor (GEF) 11"/>
    <property type="match status" value="1"/>
</dbReference>
<evidence type="ECO:0000256" key="4">
    <source>
        <dbReference type="ARBA" id="ARBA00022490"/>
    </source>
</evidence>
<dbReference type="PROSITE" id="PS00741">
    <property type="entry name" value="DH_1"/>
    <property type="match status" value="1"/>
</dbReference>
<dbReference type="Proteomes" id="UP000261640">
    <property type="component" value="Unplaced"/>
</dbReference>
<dbReference type="AlphaFoldDB" id="A0A7N8YD25"/>
<keyword evidence="7" id="KW-0175">Coiled coil</keyword>
<dbReference type="SMART" id="SM00325">
    <property type="entry name" value="RhoGEF"/>
    <property type="match status" value="1"/>
</dbReference>
<feature type="region of interest" description="Disordered" evidence="9">
    <location>
        <begin position="454"/>
        <end position="550"/>
    </location>
</feature>
<dbReference type="InterPro" id="IPR000219">
    <property type="entry name" value="DH_dom"/>
</dbReference>
<evidence type="ECO:0000259" key="10">
    <source>
        <dbReference type="PROSITE" id="PS50010"/>
    </source>
</evidence>
<dbReference type="InterPro" id="IPR041020">
    <property type="entry name" value="PH_16"/>
</dbReference>
<keyword evidence="8" id="KW-0472">Membrane</keyword>
<evidence type="ECO:0000256" key="9">
    <source>
        <dbReference type="SAM" id="MobiDB-lite"/>
    </source>
</evidence>
<dbReference type="GO" id="GO:0005096">
    <property type="term" value="F:GTPase activator activity"/>
    <property type="evidence" value="ECO:0007669"/>
    <property type="project" value="UniProtKB-KW"/>
</dbReference>
<dbReference type="Gene3D" id="1.20.900.10">
    <property type="entry name" value="Dbl homology (DH) domain"/>
    <property type="match status" value="1"/>
</dbReference>
<feature type="compositionally biased region" description="Basic and acidic residues" evidence="9">
    <location>
        <begin position="1055"/>
        <end position="1067"/>
    </location>
</feature>
<dbReference type="InterPro" id="IPR015212">
    <property type="entry name" value="RGS-like_dom"/>
</dbReference>
<evidence type="ECO:0000256" key="1">
    <source>
        <dbReference type="ARBA" id="ARBA00004370"/>
    </source>
</evidence>
<evidence type="ECO:0000256" key="2">
    <source>
        <dbReference type="ARBA" id="ARBA00004496"/>
    </source>
</evidence>
<keyword evidence="6" id="KW-0344">Guanine-nucleotide releasing factor</keyword>
<dbReference type="Pfam" id="PF00621">
    <property type="entry name" value="RhoGEF"/>
    <property type="match status" value="1"/>
</dbReference>
<reference evidence="11" key="2">
    <citation type="submission" date="2025-09" db="UniProtKB">
        <authorList>
            <consortium name="Ensembl"/>
        </authorList>
    </citation>
    <scope>IDENTIFICATION</scope>
</reference>
<feature type="compositionally biased region" description="Low complexity" evidence="9">
    <location>
        <begin position="531"/>
        <end position="545"/>
    </location>
</feature>
<dbReference type="FunFam" id="2.30.29.30:FF:000072">
    <property type="entry name" value="Rho guanine nucleotide exchange factor 1"/>
    <property type="match status" value="1"/>
</dbReference>
<dbReference type="InterPro" id="IPR044926">
    <property type="entry name" value="RGS_subdomain_2"/>
</dbReference>
<dbReference type="GO" id="GO:0035556">
    <property type="term" value="P:intracellular signal transduction"/>
    <property type="evidence" value="ECO:0007669"/>
    <property type="project" value="InterPro"/>
</dbReference>
<dbReference type="SUPFAM" id="SSF50729">
    <property type="entry name" value="PH domain-like"/>
    <property type="match status" value="1"/>
</dbReference>
<evidence type="ECO:0000256" key="6">
    <source>
        <dbReference type="ARBA" id="ARBA00022658"/>
    </source>
</evidence>
<feature type="region of interest" description="Disordered" evidence="9">
    <location>
        <begin position="993"/>
        <end position="1079"/>
    </location>
</feature>
<reference evidence="11" key="1">
    <citation type="submission" date="2025-08" db="UniProtKB">
        <authorList>
            <consortium name="Ensembl"/>
        </authorList>
    </citation>
    <scope>IDENTIFICATION</scope>
</reference>
<dbReference type="GO" id="GO:0001664">
    <property type="term" value="F:G protein-coupled receptor binding"/>
    <property type="evidence" value="ECO:0007669"/>
    <property type="project" value="TreeGrafter"/>
</dbReference>
<sequence length="1079" mass="122798">MIGMNLYPFMKPSFSHHIPRSIKRSVKSLVQRCVIIQKDKNGFGLTVSGDNPVFVQLVKEGKVDTTTVFQVNGTLVTHSNHIEVVKLIKSGSYVALTVLGRPPGLAQIPLSEAESEMLDVSISSPNSPFVKSGLCMSNICFPQDENSSVSNQKVDMLQKMLSKEQLELQAMKEEYNRNPSPKLLKDIQETKKHIPQLQGQLFKATGTTQDSLSPTTISSPVTRLATHIIGAEDDYFDSDQEQTNGQCNSFNSIEQLKSRPAHLAAFLHHVISQFDPAPVLCYLYADLYKQTNSKETRRVFMYLHTFFIDRGAVSTVFIPDRRRTELIPEEINRQHVQTLQDSLLPDIHKNLEDFRQKRSMGLTVAEVELSRLDQERVRDRVTLERERSYAENIITKIFDILLTTQTTEEEKCTTMQYVIYTYMKHLGVRVKEPRSLESKRVWNFLPKMKKSIKTEKEGEEKVKKPRFPSILGPQRRPSRIEAGTVGKSLDSRPRPQKQLSQPTLGASEQMDSGRLRGSQSSEGSELTHFMSFSTSSPNSATYSSDTSRDPDISELLSEINTSSDPLDGLLYPASHLDLYSLDQLQEEDRESDRSIDSHISFHLSPFFDVQSEDDQGTDSEHDPPNWQQLVGREVLAGLRPHEIKRQEVINELFYTERAHVRMLRVLDNVFYQKLSKEAILPPADIKNIFTNLEEILQLHVSILEQMAAVRKRNESSVIDQIGDDLLSWFSIEEEKIKQAVGTFCSNQPFALEIIKTKQKKDSRFTSFIQEAESNRLCRRLQLKDIIPVEMQRLTKYPLLLDNIAKYTDNAVEKDKVKQAADCCRKILNHVNQAVKESEDKQRLEDYQRRLDLSSLKQTDNPMILELKNLDLTKRTMVHEGPLSWKVNKDKTIELYTLLLEDILVLLQKQDERLILKCHSKNLAGSADTKHIFSPIIKLNTVLVRSVATDNKSFFVLSMSDNGAQIYELMAPTMAEKETRLTHFPPEQTNELKQENLHHHSSPHLSLSGSIETSAGDPADVPGGCRANQTLHRGPSPQDHLSADPSRQPCTSDGSQRIREKQLSDRRPSSGPWLRGHRLL</sequence>
<dbReference type="InterPro" id="IPR035899">
    <property type="entry name" value="DBL_dom_sf"/>
</dbReference>
<dbReference type="SUPFAM" id="SSF50156">
    <property type="entry name" value="PDZ domain-like"/>
    <property type="match status" value="1"/>
</dbReference>
<dbReference type="Gene3D" id="2.30.42.10">
    <property type="match status" value="1"/>
</dbReference>
<feature type="compositionally biased region" description="Polar residues" evidence="9">
    <location>
        <begin position="497"/>
        <end position="510"/>
    </location>
</feature>
<evidence type="ECO:0000313" key="12">
    <source>
        <dbReference type="Proteomes" id="UP000261640"/>
    </source>
</evidence>
<name>A0A7N8YD25_9TELE</name>
<evidence type="ECO:0000256" key="5">
    <source>
        <dbReference type="ARBA" id="ARBA00022553"/>
    </source>
</evidence>
<dbReference type="GO" id="GO:0007186">
    <property type="term" value="P:G protein-coupled receptor signaling pathway"/>
    <property type="evidence" value="ECO:0007669"/>
    <property type="project" value="TreeGrafter"/>
</dbReference>
<evidence type="ECO:0000256" key="7">
    <source>
        <dbReference type="ARBA" id="ARBA00023054"/>
    </source>
</evidence>
<evidence type="ECO:0000313" key="11">
    <source>
        <dbReference type="Ensembl" id="ENSMAMP00000065842.1"/>
    </source>
</evidence>
<feature type="domain" description="DH" evidence="10">
    <location>
        <begin position="644"/>
        <end position="833"/>
    </location>
</feature>
<proteinExistence type="predicted"/>
<dbReference type="GO" id="GO:0005085">
    <property type="term" value="F:guanyl-nucleotide exchange factor activity"/>
    <property type="evidence" value="ECO:0007669"/>
    <property type="project" value="UniProtKB-KW"/>
</dbReference>
<evidence type="ECO:0000256" key="3">
    <source>
        <dbReference type="ARBA" id="ARBA00022468"/>
    </source>
</evidence>
<dbReference type="InterPro" id="IPR001331">
    <property type="entry name" value="GDS_CDC24_CS"/>
</dbReference>
<dbReference type="SUPFAM" id="SSF48097">
    <property type="entry name" value="Regulator of G-protein signaling, RGS"/>
    <property type="match status" value="1"/>
</dbReference>
<dbReference type="GO" id="GO:0016020">
    <property type="term" value="C:membrane"/>
    <property type="evidence" value="ECO:0007669"/>
    <property type="project" value="UniProtKB-SubCell"/>
</dbReference>
<dbReference type="GO" id="GO:0005737">
    <property type="term" value="C:cytoplasm"/>
    <property type="evidence" value="ECO:0007669"/>
    <property type="project" value="UniProtKB-SubCell"/>
</dbReference>
<dbReference type="PROSITE" id="PS50010">
    <property type="entry name" value="DH_2"/>
    <property type="match status" value="1"/>
</dbReference>
<keyword evidence="4" id="KW-0963">Cytoplasm</keyword>
<dbReference type="InterPro" id="IPR036034">
    <property type="entry name" value="PDZ_sf"/>
</dbReference>
<accession>A0A7N8YD25</accession>
<comment type="subcellular location">
    <subcellularLocation>
        <location evidence="2">Cytoplasm</location>
    </subcellularLocation>
    <subcellularLocation>
        <location evidence="1">Membrane</location>
    </subcellularLocation>
</comment>
<dbReference type="SUPFAM" id="SSF48065">
    <property type="entry name" value="DBL homology domain (DH-domain)"/>
    <property type="match status" value="1"/>
</dbReference>
<dbReference type="CDD" id="cd00160">
    <property type="entry name" value="RhoGEF"/>
    <property type="match status" value="1"/>
</dbReference>
<keyword evidence="12" id="KW-1185">Reference proteome</keyword>
<evidence type="ECO:0000256" key="8">
    <source>
        <dbReference type="ARBA" id="ARBA00023136"/>
    </source>
</evidence>
<organism evidence="11 12">
    <name type="scientific">Mastacembelus armatus</name>
    <name type="common">zig-zag eel</name>
    <dbReference type="NCBI Taxonomy" id="205130"/>
    <lineage>
        <taxon>Eukaryota</taxon>
        <taxon>Metazoa</taxon>
        <taxon>Chordata</taxon>
        <taxon>Craniata</taxon>
        <taxon>Vertebrata</taxon>
        <taxon>Euteleostomi</taxon>
        <taxon>Actinopterygii</taxon>
        <taxon>Neopterygii</taxon>
        <taxon>Teleostei</taxon>
        <taxon>Neoteleostei</taxon>
        <taxon>Acanthomorphata</taxon>
        <taxon>Anabantaria</taxon>
        <taxon>Synbranchiformes</taxon>
        <taxon>Mastacembelidae</taxon>
        <taxon>Mastacembelus</taxon>
    </lineage>
</organism>
<keyword evidence="5" id="KW-0597">Phosphoprotein</keyword>
<dbReference type="Gene3D" id="2.30.29.30">
    <property type="entry name" value="Pleckstrin-homology domain (PH domain)/Phosphotyrosine-binding domain (PTB)"/>
    <property type="match status" value="1"/>
</dbReference>
<dbReference type="PANTHER" id="PTHR45872">
    <property type="entry name" value="RHO GUANINE NUCLEOTIDE EXCHANGE FACTOR 2, ISOFORM D"/>
    <property type="match status" value="1"/>
</dbReference>
<dbReference type="Ensembl" id="ENSMAMT00000045573.1">
    <property type="protein sequence ID" value="ENSMAMP00000065842.1"/>
    <property type="gene ID" value="ENSMAMG00000009909.2"/>
</dbReference>
<keyword evidence="3" id="KW-0343">GTPase activation</keyword>
<dbReference type="Pfam" id="PF09128">
    <property type="entry name" value="RGS-like"/>
    <property type="match status" value="1"/>
</dbReference>
<dbReference type="Pfam" id="PF17838">
    <property type="entry name" value="PH_16"/>
    <property type="match status" value="1"/>
</dbReference>
<protein>
    <submittedName>
        <fullName evidence="11">Rho guanine nucleotide exchange factor (GEF) 12a</fullName>
    </submittedName>
</protein>
<dbReference type="InterPro" id="IPR011993">
    <property type="entry name" value="PH-like_dom_sf"/>
</dbReference>
<dbReference type="GeneTree" id="ENSGT00940000157662"/>
<dbReference type="Gene3D" id="1.10.167.10">
    <property type="entry name" value="Regulator of G-protein Signalling 4, domain 2"/>
    <property type="match status" value="1"/>
</dbReference>